<dbReference type="InterPro" id="IPR019734">
    <property type="entry name" value="TPR_rpt"/>
</dbReference>
<dbReference type="Proteomes" id="UP000029629">
    <property type="component" value="Unassembled WGS sequence"/>
</dbReference>
<dbReference type="PROSITE" id="PS50005">
    <property type="entry name" value="TPR"/>
    <property type="match status" value="2"/>
</dbReference>
<proteinExistence type="predicted"/>
<dbReference type="SMART" id="SM00028">
    <property type="entry name" value="TPR"/>
    <property type="match status" value="7"/>
</dbReference>
<dbReference type="eggNOG" id="COG0457">
    <property type="taxonomic scope" value="Bacteria"/>
</dbReference>
<dbReference type="SUPFAM" id="SSF48452">
    <property type="entry name" value="TPR-like"/>
    <property type="match status" value="2"/>
</dbReference>
<keyword evidence="1" id="KW-0677">Repeat</keyword>
<dbReference type="InterPro" id="IPR011990">
    <property type="entry name" value="TPR-like_helical_dom_sf"/>
</dbReference>
<dbReference type="Gene3D" id="1.25.40.10">
    <property type="entry name" value="Tetratricopeptide repeat domain"/>
    <property type="match status" value="4"/>
</dbReference>
<dbReference type="PANTHER" id="PTHR45586:SF16">
    <property type="entry name" value="DOMAIN PROTEIN, PUTATIVE-RELATED"/>
    <property type="match status" value="1"/>
</dbReference>
<dbReference type="PANTHER" id="PTHR45586">
    <property type="entry name" value="TPR REPEAT-CONTAINING PROTEIN PA4667"/>
    <property type="match status" value="1"/>
</dbReference>
<dbReference type="AlphaFoldDB" id="A0A096BED9"/>
<feature type="signal peptide" evidence="5">
    <location>
        <begin position="1"/>
        <end position="17"/>
    </location>
</feature>
<evidence type="ECO:0000256" key="5">
    <source>
        <dbReference type="SAM" id="SignalP"/>
    </source>
</evidence>
<accession>A0A096BED9</accession>
<keyword evidence="7" id="KW-1185">Reference proteome</keyword>
<dbReference type="EMBL" id="JRNI01000013">
    <property type="protein sequence ID" value="KGF31524.1"/>
    <property type="molecule type" value="Genomic_DNA"/>
</dbReference>
<feature type="repeat" description="TPR" evidence="3">
    <location>
        <begin position="423"/>
        <end position="456"/>
    </location>
</feature>
<feature type="compositionally biased region" description="Polar residues" evidence="4">
    <location>
        <begin position="618"/>
        <end position="632"/>
    </location>
</feature>
<organism evidence="6 7">
    <name type="scientific">Oligella urethralis DNF00040</name>
    <dbReference type="NCBI Taxonomy" id="1401065"/>
    <lineage>
        <taxon>Bacteria</taxon>
        <taxon>Pseudomonadati</taxon>
        <taxon>Pseudomonadota</taxon>
        <taxon>Betaproteobacteria</taxon>
        <taxon>Burkholderiales</taxon>
        <taxon>Alcaligenaceae</taxon>
        <taxon>Oligella</taxon>
    </lineage>
</organism>
<evidence type="ECO:0000313" key="7">
    <source>
        <dbReference type="Proteomes" id="UP000029629"/>
    </source>
</evidence>
<name>A0A096BED9_9BURK</name>
<keyword evidence="5" id="KW-0732">Signal</keyword>
<feature type="region of interest" description="Disordered" evidence="4">
    <location>
        <begin position="604"/>
        <end position="632"/>
    </location>
</feature>
<dbReference type="RefSeq" id="WP_231552475.1">
    <property type="nucleotide sequence ID" value="NZ_JRNI01000013.1"/>
</dbReference>
<dbReference type="Pfam" id="PF13181">
    <property type="entry name" value="TPR_8"/>
    <property type="match status" value="2"/>
</dbReference>
<reference evidence="6 7" key="1">
    <citation type="submission" date="2014-07" db="EMBL/GenBank/DDBJ databases">
        <authorList>
            <person name="McCorrison J."/>
            <person name="Sanka R."/>
            <person name="Torralba M."/>
            <person name="Gillis M."/>
            <person name="Haft D.H."/>
            <person name="Methe B."/>
            <person name="Sutton G."/>
            <person name="Nelson K.E."/>
        </authorList>
    </citation>
    <scope>NUCLEOTIDE SEQUENCE [LARGE SCALE GENOMIC DNA]</scope>
    <source>
        <strain evidence="6 7">DNF00040</strain>
    </source>
</reference>
<feature type="chain" id="PRO_5001917224" evidence="5">
    <location>
        <begin position="18"/>
        <end position="632"/>
    </location>
</feature>
<sequence length="632" mass="71159">MLKKILTLLTLSLSVQAGSLATPFYAQALDTAPFAARHSNLLFKTPKEMGEIVLKPYVSVEDIYQLTIMHLAIEDEYYDIAGPIALELAKSKGSKELAKMASAIYAMLEEPERALEAAALWRSLDDESEEAHLNYLIVAAQTGEYEGLTKELKRRLALNVAAPDVALAEVAEFLGRLNQPQKALEIFQELIAEPLAVAPGLISVFLSDFAMYANDEEMAWNEALRALHDKTLSPEVSAMAARRILQLSEGPRNLQALHLVSQYIEAHPEQRAVRLLYAHVLTRDKKFDLALEELAKMNELNPEDFDLLYYRAQVDYQAGNLQDALLYLGQYLAVQEQRRESLPDDRTNAQASATDAYFLMAKIYEDLGEYQKAIEQLTLIDEPAAQHDALIEQAALYIKLKRYTQAHALLEQIQPEDDEQSYVRALLMNAALSRDRGEYTMGLEYIERALKYYPNNLFIRYSQAMLFEQMGEVDKAIALLEQILQEDPFDSESYNGLGYVLADNDLRLAEATELIERALAMAPDSVHIQDSYGWLNFRLGHFALAQSYLEMVWAKEPMAEVAAHLADVYYQMGDKDRAFEYLQKGYELNAEDLTLIDTIERLDYTPSEPPASAASVETDGTPQEASSSTTPD</sequence>
<gene>
    <name evidence="6" type="ORF">HMPREF2130_03235</name>
</gene>
<evidence type="ECO:0000256" key="3">
    <source>
        <dbReference type="PROSITE-ProRule" id="PRU00339"/>
    </source>
</evidence>
<evidence type="ECO:0000313" key="6">
    <source>
        <dbReference type="EMBL" id="KGF31524.1"/>
    </source>
</evidence>
<comment type="caution">
    <text evidence="6">The sequence shown here is derived from an EMBL/GenBank/DDBJ whole genome shotgun (WGS) entry which is preliminary data.</text>
</comment>
<evidence type="ECO:0000256" key="1">
    <source>
        <dbReference type="ARBA" id="ARBA00022737"/>
    </source>
</evidence>
<dbReference type="InterPro" id="IPR051012">
    <property type="entry name" value="CellSynth/LPSAsmb/PSIAsmb"/>
</dbReference>
<dbReference type="Pfam" id="PF13432">
    <property type="entry name" value="TPR_16"/>
    <property type="match status" value="1"/>
</dbReference>
<feature type="repeat" description="TPR" evidence="3">
    <location>
        <begin position="559"/>
        <end position="592"/>
    </location>
</feature>
<evidence type="ECO:0000256" key="4">
    <source>
        <dbReference type="SAM" id="MobiDB-lite"/>
    </source>
</evidence>
<keyword evidence="2 3" id="KW-0802">TPR repeat</keyword>
<evidence type="ECO:0000256" key="2">
    <source>
        <dbReference type="ARBA" id="ARBA00022803"/>
    </source>
</evidence>
<protein>
    <submittedName>
        <fullName evidence="6">Uncharacterized protein</fullName>
    </submittedName>
</protein>